<keyword evidence="3" id="KW-0067">ATP-binding</keyword>
<evidence type="ECO:0000256" key="2">
    <source>
        <dbReference type="ARBA" id="ARBA00022741"/>
    </source>
</evidence>
<dbReference type="Gene3D" id="3.40.50.620">
    <property type="entry name" value="HUPs"/>
    <property type="match status" value="2"/>
</dbReference>
<feature type="domain" description="UspA" evidence="4">
    <location>
        <begin position="150"/>
        <end position="287"/>
    </location>
</feature>
<dbReference type="OrthoDB" id="3404132at2"/>
<keyword evidence="6" id="KW-1185">Reference proteome</keyword>
<evidence type="ECO:0000313" key="6">
    <source>
        <dbReference type="Proteomes" id="UP000185596"/>
    </source>
</evidence>
<sequence length="300" mass="31100">MMGERHPVVVGVDGSVAALGAVSWAAEEARRRGAPLRLVYAFELPFRYPPGVVEQDSLRDALRREKDGYLEAARAQALQTAPDLGIEAVTVDGTAVEVLVRESETAAVVVVATRGHGGFTGLLLGSTSVGLAGRAHCPVVVVRGASDGGPVVVGVDGTPVGEAAIAFAFEQAAALGTDLVAVHSWTDPALANALAAGYLAVDFGLLEEQATVVLAERLAGWQEKYPQVRVTRQLVRDHPTRALLHYADRARLVVVGSRGRGGFAGLVLGSTSQHLMHHAACPVAVVRTEAPHGGAGVAPG</sequence>
<dbReference type="STRING" id="1912961.BU204_17195"/>
<dbReference type="Pfam" id="PF00582">
    <property type="entry name" value="Usp"/>
    <property type="match status" value="2"/>
</dbReference>
<organism evidence="5 6">
    <name type="scientific">Actinophytocola xanthii</name>
    <dbReference type="NCBI Taxonomy" id="1912961"/>
    <lineage>
        <taxon>Bacteria</taxon>
        <taxon>Bacillati</taxon>
        <taxon>Actinomycetota</taxon>
        <taxon>Actinomycetes</taxon>
        <taxon>Pseudonocardiales</taxon>
        <taxon>Pseudonocardiaceae</taxon>
    </lineage>
</organism>
<dbReference type="PANTHER" id="PTHR46268">
    <property type="entry name" value="STRESS RESPONSE PROTEIN NHAX"/>
    <property type="match status" value="1"/>
</dbReference>
<name>A0A1Q8CPW4_9PSEU</name>
<protein>
    <recommendedName>
        <fullName evidence="4">UspA domain-containing protein</fullName>
    </recommendedName>
</protein>
<accession>A0A1Q8CPW4</accession>
<comment type="similarity">
    <text evidence="1">Belongs to the universal stress protein A family.</text>
</comment>
<evidence type="ECO:0000256" key="1">
    <source>
        <dbReference type="ARBA" id="ARBA00008791"/>
    </source>
</evidence>
<dbReference type="InterPro" id="IPR006015">
    <property type="entry name" value="Universal_stress_UspA"/>
</dbReference>
<dbReference type="GO" id="GO:0005524">
    <property type="term" value="F:ATP binding"/>
    <property type="evidence" value="ECO:0007669"/>
    <property type="project" value="UniProtKB-KW"/>
</dbReference>
<dbReference type="InterPro" id="IPR006016">
    <property type="entry name" value="UspA"/>
</dbReference>
<feature type="domain" description="UspA" evidence="4">
    <location>
        <begin position="6"/>
        <end position="143"/>
    </location>
</feature>
<dbReference type="Proteomes" id="UP000185596">
    <property type="component" value="Unassembled WGS sequence"/>
</dbReference>
<keyword evidence="2" id="KW-0547">Nucleotide-binding</keyword>
<dbReference type="EMBL" id="MSIE01000030">
    <property type="protein sequence ID" value="OLF16379.1"/>
    <property type="molecule type" value="Genomic_DNA"/>
</dbReference>
<evidence type="ECO:0000256" key="3">
    <source>
        <dbReference type="ARBA" id="ARBA00022840"/>
    </source>
</evidence>
<dbReference type="AlphaFoldDB" id="A0A1Q8CPW4"/>
<comment type="caution">
    <text evidence="5">The sequence shown here is derived from an EMBL/GenBank/DDBJ whole genome shotgun (WGS) entry which is preliminary data.</text>
</comment>
<gene>
    <name evidence="5" type="ORF">BU204_17195</name>
</gene>
<reference evidence="5 6" key="1">
    <citation type="submission" date="2016-12" db="EMBL/GenBank/DDBJ databases">
        <title>The draft genome sequence of Actinophytocola sp. 11-183.</title>
        <authorList>
            <person name="Wang W."/>
            <person name="Yuan L."/>
        </authorList>
    </citation>
    <scope>NUCLEOTIDE SEQUENCE [LARGE SCALE GENOMIC DNA]</scope>
    <source>
        <strain evidence="5 6">11-183</strain>
    </source>
</reference>
<dbReference type="RefSeq" id="WP_075126762.1">
    <property type="nucleotide sequence ID" value="NZ_MSIE01000030.1"/>
</dbReference>
<dbReference type="SUPFAM" id="SSF52402">
    <property type="entry name" value="Adenine nucleotide alpha hydrolases-like"/>
    <property type="match status" value="2"/>
</dbReference>
<proteinExistence type="inferred from homology"/>
<evidence type="ECO:0000259" key="4">
    <source>
        <dbReference type="Pfam" id="PF00582"/>
    </source>
</evidence>
<dbReference type="PRINTS" id="PR01438">
    <property type="entry name" value="UNVRSLSTRESS"/>
</dbReference>
<dbReference type="PANTHER" id="PTHR46268:SF27">
    <property type="entry name" value="UNIVERSAL STRESS PROTEIN RV2623"/>
    <property type="match status" value="1"/>
</dbReference>
<dbReference type="InterPro" id="IPR014729">
    <property type="entry name" value="Rossmann-like_a/b/a_fold"/>
</dbReference>
<evidence type="ECO:0000313" key="5">
    <source>
        <dbReference type="EMBL" id="OLF16379.1"/>
    </source>
</evidence>